<feature type="domain" description="HSF-type DNA-binding" evidence="6">
    <location>
        <begin position="8"/>
        <end position="109"/>
    </location>
</feature>
<protein>
    <recommendedName>
        <fullName evidence="6">HSF-type DNA-binding domain-containing protein</fullName>
    </recommendedName>
</protein>
<comment type="similarity">
    <text evidence="4">Belongs to the HSF family.</text>
</comment>
<feature type="region of interest" description="Disordered" evidence="5">
    <location>
        <begin position="218"/>
        <end position="247"/>
    </location>
</feature>
<dbReference type="Pfam" id="PF00447">
    <property type="entry name" value="HSF_DNA-bind"/>
    <property type="match status" value="1"/>
</dbReference>
<proteinExistence type="inferred from homology"/>
<evidence type="ECO:0000313" key="7">
    <source>
        <dbReference type="EMBL" id="CEM06939.1"/>
    </source>
</evidence>
<feature type="region of interest" description="Disordered" evidence="5">
    <location>
        <begin position="512"/>
        <end position="679"/>
    </location>
</feature>
<keyword evidence="8" id="KW-1185">Reference proteome</keyword>
<dbReference type="SUPFAM" id="SSF46785">
    <property type="entry name" value="Winged helix' DNA-binding domain"/>
    <property type="match status" value="1"/>
</dbReference>
<reference evidence="7 8" key="1">
    <citation type="submission" date="2014-11" db="EMBL/GenBank/DDBJ databases">
        <authorList>
            <person name="Zhu J."/>
            <person name="Qi W."/>
            <person name="Song R."/>
        </authorList>
    </citation>
    <scope>NUCLEOTIDE SEQUENCE [LARGE SCALE GENOMIC DNA]</scope>
</reference>
<keyword evidence="3" id="KW-0539">Nucleus</keyword>
<dbReference type="GO" id="GO:0003700">
    <property type="term" value="F:DNA-binding transcription factor activity"/>
    <property type="evidence" value="ECO:0007669"/>
    <property type="project" value="InterPro"/>
</dbReference>
<feature type="compositionally biased region" description="Low complexity" evidence="5">
    <location>
        <begin position="599"/>
        <end position="609"/>
    </location>
</feature>
<evidence type="ECO:0000256" key="5">
    <source>
        <dbReference type="SAM" id="MobiDB-lite"/>
    </source>
</evidence>
<dbReference type="InterPro" id="IPR036388">
    <property type="entry name" value="WH-like_DNA-bd_sf"/>
</dbReference>
<comment type="subcellular location">
    <subcellularLocation>
        <location evidence="1">Nucleus</location>
    </subcellularLocation>
</comment>
<gene>
    <name evidence="7" type="ORF">Vbra_8827</name>
</gene>
<dbReference type="InParanoid" id="A0A0G4F4T1"/>
<dbReference type="InterPro" id="IPR036390">
    <property type="entry name" value="WH_DNA-bd_sf"/>
</dbReference>
<evidence type="ECO:0000259" key="6">
    <source>
        <dbReference type="SMART" id="SM00415"/>
    </source>
</evidence>
<dbReference type="PANTHER" id="PTHR10015">
    <property type="entry name" value="HEAT SHOCK TRANSCRIPTION FACTOR"/>
    <property type="match status" value="1"/>
</dbReference>
<feature type="compositionally biased region" description="Polar residues" evidence="5">
    <location>
        <begin position="554"/>
        <end position="564"/>
    </location>
</feature>
<sequence length="718" mass="74939">MQRADTSQVPGFLAKTYDLLEEGQWSDMISWNKAGDAIVVKDSTALAETVLPRLFKHNNYTSFVRQLNNYGFTKITKTRNESAANGIDEFRNDLFKKGQRYMLRMIQRKVPDMGGAASQVTKEVSQAFALMQDKLVESEERLASMAAEMRKFRSTVQDQITQLWQENKTLRDELNRMRRQQGLNPLDESESAAAAAQAATSINCANVLLECLADGQGHMPAPPQPSPAVIHHHHQSAHTQEVPPGPPGPPFLHPDLLRMSSPMPPFSAAEGMNPPAPGQMMGMPGAIGGMGGAAHKWEAMQQSPAPAAAAATDPSAIFPWAAAAAAASATGVGVHTTHPTEAPPPKSDQVPHRPPHQALLPFLSPALPGAPVSPQPFSTDRMRAALLSGVLSAGLAQQHARSLMQMQQMAGRFGQQTGPGVDASEGMMPATHAAAAAAAAAAAGGGGMGASMAGLMMPPDMAMPDMFSLGTTPPHPPPSSEFAHLPALFQATKNEIAAADALLAKAPATAAASTAHSETQGGSLDEERPDEGTASVAGGRKRPQDALRSGGRHPSSSNALTKENFQFAGGPMASPQRGLSSVPYAPRPSGACEQDDKSVSGSSYNGSNSPQLADKHDPSCWPPYDQTKRPRRMGVEGGVGDGFDASHLHGHGPSAAAAAAAGDWPGGHGGERGSDDQNDALKVGFDFRSLLELPPGALAAAVAAAAANPPSLQSPPPT</sequence>
<name>A0A0G4F4T1_VITBC</name>
<dbReference type="Proteomes" id="UP000041254">
    <property type="component" value="Unassembled WGS sequence"/>
</dbReference>
<accession>A0A0G4F4T1</accession>
<dbReference type="FunFam" id="1.10.10.10:FF:000334">
    <property type="entry name" value="Heat shock factor protein 2"/>
    <property type="match status" value="1"/>
</dbReference>
<dbReference type="Gene3D" id="1.10.10.10">
    <property type="entry name" value="Winged helix-like DNA-binding domain superfamily/Winged helix DNA-binding domain"/>
    <property type="match status" value="1"/>
</dbReference>
<evidence type="ECO:0000313" key="8">
    <source>
        <dbReference type="Proteomes" id="UP000041254"/>
    </source>
</evidence>
<evidence type="ECO:0000256" key="4">
    <source>
        <dbReference type="RuleBase" id="RU004020"/>
    </source>
</evidence>
<dbReference type="OrthoDB" id="60033at2759"/>
<feature type="region of interest" description="Disordered" evidence="5">
    <location>
        <begin position="331"/>
        <end position="376"/>
    </location>
</feature>
<evidence type="ECO:0000256" key="2">
    <source>
        <dbReference type="ARBA" id="ARBA00023125"/>
    </source>
</evidence>
<dbReference type="OMA" id="TSINCAN"/>
<dbReference type="AlphaFoldDB" id="A0A0G4F4T1"/>
<dbReference type="STRING" id="1169540.A0A0G4F4T1"/>
<dbReference type="InterPro" id="IPR000232">
    <property type="entry name" value="HSF_DNA-bd"/>
</dbReference>
<dbReference type="SMART" id="SM00415">
    <property type="entry name" value="HSF"/>
    <property type="match status" value="1"/>
</dbReference>
<keyword evidence="2" id="KW-0238">DNA-binding</keyword>
<dbReference type="PANTHER" id="PTHR10015:SF206">
    <property type="entry name" value="HSF-TYPE DNA-BINDING DOMAIN-CONTAINING PROTEIN"/>
    <property type="match status" value="1"/>
</dbReference>
<dbReference type="VEuPathDB" id="CryptoDB:Vbra_8827"/>
<organism evidence="7 8">
    <name type="scientific">Vitrella brassicaformis (strain CCMP3155)</name>
    <dbReference type="NCBI Taxonomy" id="1169540"/>
    <lineage>
        <taxon>Eukaryota</taxon>
        <taxon>Sar</taxon>
        <taxon>Alveolata</taxon>
        <taxon>Colpodellida</taxon>
        <taxon>Vitrellaceae</taxon>
        <taxon>Vitrella</taxon>
    </lineage>
</organism>
<dbReference type="PRINTS" id="PR00056">
    <property type="entry name" value="HSFDOMAIN"/>
</dbReference>
<dbReference type="EMBL" id="CDMY01000373">
    <property type="protein sequence ID" value="CEM06939.1"/>
    <property type="molecule type" value="Genomic_DNA"/>
</dbReference>
<feature type="compositionally biased region" description="Low complexity" evidence="5">
    <location>
        <begin position="651"/>
        <end position="663"/>
    </location>
</feature>
<evidence type="ECO:0000256" key="1">
    <source>
        <dbReference type="ARBA" id="ARBA00004123"/>
    </source>
</evidence>
<evidence type="ECO:0000256" key="3">
    <source>
        <dbReference type="ARBA" id="ARBA00023242"/>
    </source>
</evidence>
<dbReference type="GO" id="GO:0005634">
    <property type="term" value="C:nucleus"/>
    <property type="evidence" value="ECO:0007669"/>
    <property type="project" value="UniProtKB-SubCell"/>
</dbReference>
<dbReference type="GO" id="GO:0043565">
    <property type="term" value="F:sequence-specific DNA binding"/>
    <property type="evidence" value="ECO:0007669"/>
    <property type="project" value="InterPro"/>
</dbReference>